<protein>
    <submittedName>
        <fullName evidence="2">PUM-HD domain-containing protein</fullName>
    </submittedName>
</protein>
<dbReference type="WBParaSite" id="JU765_v2.g7370.t1">
    <property type="protein sequence ID" value="JU765_v2.g7370.t1"/>
    <property type="gene ID" value="JU765_v2.g7370"/>
</dbReference>
<evidence type="ECO:0000313" key="1">
    <source>
        <dbReference type="Proteomes" id="UP000887576"/>
    </source>
</evidence>
<reference evidence="2" key="1">
    <citation type="submission" date="2022-11" db="UniProtKB">
        <authorList>
            <consortium name="WormBaseParasite"/>
        </authorList>
    </citation>
    <scope>IDENTIFICATION</scope>
</reference>
<accession>A0AC34RJD2</accession>
<proteinExistence type="predicted"/>
<evidence type="ECO:0000313" key="2">
    <source>
        <dbReference type="WBParaSite" id="JU765_v2.g7370.t1"/>
    </source>
</evidence>
<dbReference type="Proteomes" id="UP000887576">
    <property type="component" value="Unplaced"/>
</dbReference>
<organism evidence="1 2">
    <name type="scientific">Panagrolaimus sp. JU765</name>
    <dbReference type="NCBI Taxonomy" id="591449"/>
    <lineage>
        <taxon>Eukaryota</taxon>
        <taxon>Metazoa</taxon>
        <taxon>Ecdysozoa</taxon>
        <taxon>Nematoda</taxon>
        <taxon>Chromadorea</taxon>
        <taxon>Rhabditida</taxon>
        <taxon>Tylenchina</taxon>
        <taxon>Panagrolaimomorpha</taxon>
        <taxon>Panagrolaimoidea</taxon>
        <taxon>Panagrolaimidae</taxon>
        <taxon>Panagrolaimus</taxon>
    </lineage>
</organism>
<sequence>MGTPSYQTIYSLAIQERSLAIACVMALHPITQFTYPNYLVPNDSVGVYPVNAYLQPQNVVIDPYNLQGIQGYGTAPPGYQYRIMTVQEYEALISGIQQLEISQKSKLPEWLYDENGNFTVGLDDILNQKLFFTCLKDKKGSRFIQDNFSEAGVNLREQMFDAVFQQNVFYDIAADRFGNFVLQKMIEEVEGEQLGKAIDLIAERCVEMSFDRFSCRVVQKIFDVVEAEDLHKILNGFEGSVAIMSMDQSANHVLQKMINLYSNEMIHFIGAELAADMDDVICNKFGCRVVQFLLEKLCKDLTSPFPDQGNKKNTLRMILDKIVLRQRYCQDEYANYVVQYVLCHPFLKCYATKIIEKSILRNIVMFSTDKFASHVVEKTLDIIDPKALDDIVHDLFTKSCGRNGRLAIEKLMFDQFGNYVIQRLLSMSIEIRQGKRQGSESWFKLLSEKIQENATSLLRYSSGKKILETLSRELGKSLV</sequence>
<name>A0AC34RJD2_9BILA</name>